<dbReference type="GO" id="GO:0008270">
    <property type="term" value="F:zinc ion binding"/>
    <property type="evidence" value="ECO:0007669"/>
    <property type="project" value="TreeGrafter"/>
</dbReference>
<comment type="similarity">
    <text evidence="2 12">Belongs to the ALAD family.</text>
</comment>
<sequence length="341" mass="36913">MVVSQPLHLVNPAPFPRTRLRRLRRQAWLRDLVAEHALRPADLIQPCFVLEGEGRREAIPSMPGVERLSVDLVVAMAERAARAGVPAMALFPVTPPERKSEDGCEAWNEDNLVCRAIRAIKRAVPEIGTIADVALDPYTTHGQDGLLRDGVILNDESLEVLCRQALCQAAAGCDVVAPSDMMDGRVAALREALDGAGHNQTVILSYAAKYASAFYGPFRDAVGSSASLGRADKKTYQMSPANAAEALRETALDISEAADMVMVKPGLPYLDIIHRVKAAFQLPTLAYQVSGEYAMIHAAGLQGWLDAEAAMEESLLAFKRAGADAILTYAAIETAEKLQRR</sequence>
<dbReference type="Pfam" id="PF00490">
    <property type="entry name" value="ALAD"/>
    <property type="match status" value="1"/>
</dbReference>
<evidence type="ECO:0000256" key="12">
    <source>
        <dbReference type="RuleBase" id="RU004161"/>
    </source>
</evidence>
<dbReference type="EC" id="4.2.1.24" evidence="3"/>
<dbReference type="PIRSF" id="PIRSF001415">
    <property type="entry name" value="Porphbilin_synth"/>
    <property type="match status" value="1"/>
</dbReference>
<evidence type="ECO:0000256" key="3">
    <source>
        <dbReference type="ARBA" id="ARBA00012053"/>
    </source>
</evidence>
<evidence type="ECO:0000256" key="8">
    <source>
        <dbReference type="ARBA" id="ARBA00032837"/>
    </source>
</evidence>
<comment type="pathway">
    <text evidence="1">Porphyrin-containing compound metabolism; protoporphyrin-IX biosynthesis; coproporphyrinogen-III from 5-aminolevulinate: step 1/4.</text>
</comment>
<dbReference type="InterPro" id="IPR013785">
    <property type="entry name" value="Aldolase_TIM"/>
</dbReference>
<reference evidence="13 14" key="1">
    <citation type="submission" date="2023-03" db="EMBL/GenBank/DDBJ databases">
        <title>YIM 152171 draft genome.</title>
        <authorList>
            <person name="Yang Z."/>
        </authorList>
    </citation>
    <scope>NUCLEOTIDE SEQUENCE [LARGE SCALE GENOMIC DNA]</scope>
    <source>
        <strain evidence="13 14">YIM 152171</strain>
    </source>
</reference>
<evidence type="ECO:0000256" key="7">
    <source>
        <dbReference type="ARBA" id="ARBA00023244"/>
    </source>
</evidence>
<dbReference type="CDD" id="cd04823">
    <property type="entry name" value="ALAD_PBGS_aspartate_rich"/>
    <property type="match status" value="1"/>
</dbReference>
<comment type="catalytic activity">
    <reaction evidence="9">
        <text>2 5-aminolevulinate = porphobilinogen + 2 H2O + H(+)</text>
        <dbReference type="Rhea" id="RHEA:24064"/>
        <dbReference type="ChEBI" id="CHEBI:15377"/>
        <dbReference type="ChEBI" id="CHEBI:15378"/>
        <dbReference type="ChEBI" id="CHEBI:58126"/>
        <dbReference type="ChEBI" id="CHEBI:356416"/>
        <dbReference type="EC" id="4.2.1.24"/>
    </reaction>
</comment>
<dbReference type="EMBL" id="JARGEQ010000040">
    <property type="protein sequence ID" value="MDF1585724.1"/>
    <property type="molecule type" value="Genomic_DNA"/>
</dbReference>
<evidence type="ECO:0000256" key="10">
    <source>
        <dbReference type="PIRSR" id="PIRSR001415-1"/>
    </source>
</evidence>
<dbReference type="Gene3D" id="3.20.20.70">
    <property type="entry name" value="Aldolase class I"/>
    <property type="match status" value="1"/>
</dbReference>
<keyword evidence="5" id="KW-0350">Heme biosynthesis</keyword>
<evidence type="ECO:0000256" key="9">
    <source>
        <dbReference type="ARBA" id="ARBA00047651"/>
    </source>
</evidence>
<protein>
    <recommendedName>
        <fullName evidence="4">Delta-aminolevulinic acid dehydratase</fullName>
        <ecNumber evidence="3">4.2.1.24</ecNumber>
    </recommendedName>
    <alternativeName>
        <fullName evidence="8">Porphobilinogen synthase</fullName>
    </alternativeName>
</protein>
<evidence type="ECO:0000256" key="1">
    <source>
        <dbReference type="ARBA" id="ARBA00004694"/>
    </source>
</evidence>
<dbReference type="NCBIfam" id="NF006762">
    <property type="entry name" value="PRK09283.1"/>
    <property type="match status" value="1"/>
</dbReference>
<dbReference type="PRINTS" id="PR00144">
    <property type="entry name" value="DALDHYDRTASE"/>
</dbReference>
<keyword evidence="6 13" id="KW-0456">Lyase</keyword>
<evidence type="ECO:0000256" key="6">
    <source>
        <dbReference type="ARBA" id="ARBA00023239"/>
    </source>
</evidence>
<organism evidence="13 14">
    <name type="scientific">Marinimicrococcus flavescens</name>
    <dbReference type="NCBI Taxonomy" id="3031815"/>
    <lineage>
        <taxon>Bacteria</taxon>
        <taxon>Pseudomonadati</taxon>
        <taxon>Pseudomonadota</taxon>
        <taxon>Alphaproteobacteria</taxon>
        <taxon>Geminicoccales</taxon>
        <taxon>Geminicoccaceae</taxon>
        <taxon>Marinimicrococcus</taxon>
    </lineage>
</organism>
<keyword evidence="14" id="KW-1185">Reference proteome</keyword>
<gene>
    <name evidence="13" type="primary">hemB</name>
    <name evidence="13" type="ORF">PZ740_04905</name>
</gene>
<evidence type="ECO:0000256" key="5">
    <source>
        <dbReference type="ARBA" id="ARBA00023133"/>
    </source>
</evidence>
<dbReference type="GO" id="GO:0006783">
    <property type="term" value="P:heme biosynthetic process"/>
    <property type="evidence" value="ECO:0007669"/>
    <property type="project" value="UniProtKB-KW"/>
</dbReference>
<dbReference type="GO" id="GO:0004655">
    <property type="term" value="F:porphobilinogen synthase activity"/>
    <property type="evidence" value="ECO:0007669"/>
    <property type="project" value="UniProtKB-EC"/>
</dbReference>
<evidence type="ECO:0000256" key="4">
    <source>
        <dbReference type="ARBA" id="ARBA00020771"/>
    </source>
</evidence>
<feature type="binding site" evidence="11">
    <location>
        <position position="249"/>
    </location>
    <ligand>
        <name>Mg(2+)</name>
        <dbReference type="ChEBI" id="CHEBI:18420"/>
    </ligand>
</feature>
<keyword evidence="7" id="KW-0627">Porphyrin biosynthesis</keyword>
<evidence type="ECO:0000256" key="11">
    <source>
        <dbReference type="PIRSR" id="PIRSR001415-5"/>
    </source>
</evidence>
<dbReference type="PANTHER" id="PTHR11458">
    <property type="entry name" value="DELTA-AMINOLEVULINIC ACID DEHYDRATASE"/>
    <property type="match status" value="1"/>
</dbReference>
<dbReference type="GO" id="GO:0005829">
    <property type="term" value="C:cytosol"/>
    <property type="evidence" value="ECO:0007669"/>
    <property type="project" value="TreeGrafter"/>
</dbReference>
<keyword evidence="11" id="KW-0479">Metal-binding</keyword>
<dbReference type="SUPFAM" id="SSF51569">
    <property type="entry name" value="Aldolase"/>
    <property type="match status" value="1"/>
</dbReference>
<name>A0AAP3V0X1_9PROT</name>
<evidence type="ECO:0000313" key="13">
    <source>
        <dbReference type="EMBL" id="MDF1585724.1"/>
    </source>
</evidence>
<keyword evidence="11" id="KW-0460">Magnesium</keyword>
<dbReference type="PANTHER" id="PTHR11458:SF0">
    <property type="entry name" value="DELTA-AMINOLEVULINIC ACID DEHYDRATASE"/>
    <property type="match status" value="1"/>
</dbReference>
<dbReference type="FunFam" id="3.20.20.70:FF:000019">
    <property type="entry name" value="Delta-aminolevulinic acid dehydratase"/>
    <property type="match status" value="1"/>
</dbReference>
<dbReference type="AlphaFoldDB" id="A0AAP3V0X1"/>
<accession>A0AAP3V0X1</accession>
<dbReference type="SMART" id="SM01004">
    <property type="entry name" value="ALAD"/>
    <property type="match status" value="1"/>
</dbReference>
<proteinExistence type="inferred from homology"/>
<evidence type="ECO:0000313" key="14">
    <source>
        <dbReference type="Proteomes" id="UP001301140"/>
    </source>
</evidence>
<evidence type="ECO:0000256" key="2">
    <source>
        <dbReference type="ARBA" id="ARBA00008055"/>
    </source>
</evidence>
<feature type="active site" description="Schiff-base intermediate with substrate" evidence="10">
    <location>
        <position position="264"/>
    </location>
</feature>
<comment type="caution">
    <text evidence="13">The sequence shown here is derived from an EMBL/GenBank/DDBJ whole genome shotgun (WGS) entry which is preliminary data.</text>
</comment>
<feature type="active site" description="Schiff-base intermediate with substrate" evidence="10">
    <location>
        <position position="209"/>
    </location>
</feature>
<dbReference type="Proteomes" id="UP001301140">
    <property type="component" value="Unassembled WGS sequence"/>
</dbReference>
<dbReference type="InterPro" id="IPR001731">
    <property type="entry name" value="ALAD"/>
</dbReference>